<proteinExistence type="predicted"/>
<reference evidence="1" key="1">
    <citation type="submission" date="2023-11" db="EMBL/GenBank/DDBJ databases">
        <authorList>
            <person name="Poullet M."/>
        </authorList>
    </citation>
    <scope>NUCLEOTIDE SEQUENCE</scope>
    <source>
        <strain evidence="1">E1834</strain>
    </source>
</reference>
<organism evidence="1 2">
    <name type="scientific">Meloidogyne enterolobii</name>
    <name type="common">Root-knot nematode worm</name>
    <name type="synonym">Meloidogyne mayaguensis</name>
    <dbReference type="NCBI Taxonomy" id="390850"/>
    <lineage>
        <taxon>Eukaryota</taxon>
        <taxon>Metazoa</taxon>
        <taxon>Ecdysozoa</taxon>
        <taxon>Nematoda</taxon>
        <taxon>Chromadorea</taxon>
        <taxon>Rhabditida</taxon>
        <taxon>Tylenchina</taxon>
        <taxon>Tylenchomorpha</taxon>
        <taxon>Tylenchoidea</taxon>
        <taxon>Meloidogynidae</taxon>
        <taxon>Meloidogyninae</taxon>
        <taxon>Meloidogyne</taxon>
    </lineage>
</organism>
<accession>A0ACB1A0Y5</accession>
<protein>
    <submittedName>
        <fullName evidence="1">Uncharacterized protein</fullName>
    </submittedName>
</protein>
<sequence>MVIDKGRTLFSHLDCFACWKCGYRYRFFWIFIGFLLKEGKYSQTSDISLRRSLLKGV</sequence>
<evidence type="ECO:0000313" key="1">
    <source>
        <dbReference type="EMBL" id="CAK5084763.1"/>
    </source>
</evidence>
<dbReference type="EMBL" id="CAVMJV010000054">
    <property type="protein sequence ID" value="CAK5084763.1"/>
    <property type="molecule type" value="Genomic_DNA"/>
</dbReference>
<evidence type="ECO:0000313" key="2">
    <source>
        <dbReference type="Proteomes" id="UP001497535"/>
    </source>
</evidence>
<dbReference type="Proteomes" id="UP001497535">
    <property type="component" value="Unassembled WGS sequence"/>
</dbReference>
<comment type="caution">
    <text evidence="1">The sequence shown here is derived from an EMBL/GenBank/DDBJ whole genome shotgun (WGS) entry which is preliminary data.</text>
</comment>
<name>A0ACB1A0Y5_MELEN</name>
<keyword evidence="2" id="KW-1185">Reference proteome</keyword>
<gene>
    <name evidence="1" type="ORF">MENTE1834_LOCUS32167</name>
</gene>